<feature type="domain" description="Small ribosomal subunit protein eS4 central region" evidence="5">
    <location>
        <begin position="60"/>
        <end position="124"/>
    </location>
</feature>
<dbReference type="GO" id="GO:0003735">
    <property type="term" value="F:structural constituent of ribosome"/>
    <property type="evidence" value="ECO:0007669"/>
    <property type="project" value="InterPro"/>
</dbReference>
<comment type="caution">
    <text evidence="7">The sequence shown here is derived from an EMBL/GenBank/DDBJ whole genome shotgun (WGS) entry which is preliminary data.</text>
</comment>
<dbReference type="InterPro" id="IPR036986">
    <property type="entry name" value="S4_RNA-bd_sf"/>
</dbReference>
<dbReference type="Gene3D" id="2.40.50.740">
    <property type="match status" value="1"/>
</dbReference>
<sequence length="191" mass="21417">SKKDLKGVATPKHWTLDKLSNVFAPCPSTNPHNLRECFPLIVFLSNRLKYAPVGALTRPIYDTKCCFAVHHIMPKEATYKLCKGRKIFVGTKGIPSPVTSDAQIICYPNPLSKVNDTTQIDLDTVYGGDQRCQPEKSRYDHQQRDILAVLIRSPTFSLLAKATNHGFLFPEEKVSTSLLLKRPETGCQTEE</sequence>
<organism evidence="7 8">
    <name type="scientific">Balaenoptera physalus</name>
    <name type="common">Fin whale</name>
    <name type="synonym">Balaena physalus</name>
    <dbReference type="NCBI Taxonomy" id="9770"/>
    <lineage>
        <taxon>Eukaryota</taxon>
        <taxon>Metazoa</taxon>
        <taxon>Chordata</taxon>
        <taxon>Craniata</taxon>
        <taxon>Vertebrata</taxon>
        <taxon>Euteleostomi</taxon>
        <taxon>Mammalia</taxon>
        <taxon>Eutheria</taxon>
        <taxon>Laurasiatheria</taxon>
        <taxon>Artiodactyla</taxon>
        <taxon>Whippomorpha</taxon>
        <taxon>Cetacea</taxon>
        <taxon>Mysticeti</taxon>
        <taxon>Balaenopteridae</taxon>
        <taxon>Balaenoptera</taxon>
    </lineage>
</organism>
<dbReference type="InterPro" id="IPR038237">
    <property type="entry name" value="Ribosomal_eS4_central_sf"/>
</dbReference>
<dbReference type="Pfam" id="PF08071">
    <property type="entry name" value="RS4NT"/>
    <property type="match status" value="1"/>
</dbReference>
<evidence type="ECO:0000259" key="6">
    <source>
        <dbReference type="Pfam" id="PF08071"/>
    </source>
</evidence>
<reference evidence="7 8" key="1">
    <citation type="journal article" date="2019" name="PLoS ONE">
        <title>Genomic analyses reveal an absence of contemporary introgressive admixture between fin whales and blue whales, despite known hybrids.</title>
        <authorList>
            <person name="Westbury M.V."/>
            <person name="Petersen B."/>
            <person name="Lorenzen E.D."/>
        </authorList>
    </citation>
    <scope>NUCLEOTIDE SEQUENCE [LARGE SCALE GENOMIC DNA]</scope>
    <source>
        <strain evidence="7">FinWhale-01</strain>
    </source>
</reference>
<protein>
    <recommendedName>
        <fullName evidence="9">Ribosomal protein S4e N-terminal domain-containing protein</fullName>
    </recommendedName>
</protein>
<keyword evidence="8" id="KW-1185">Reference proteome</keyword>
<dbReference type="OrthoDB" id="1109245at2759"/>
<dbReference type="AlphaFoldDB" id="A0A643CDI0"/>
<gene>
    <name evidence="7" type="ORF">E2I00_012364</name>
</gene>
<evidence type="ECO:0000313" key="8">
    <source>
        <dbReference type="Proteomes" id="UP000437017"/>
    </source>
</evidence>
<dbReference type="PANTHER" id="PTHR11581:SF35">
    <property type="entry name" value="SMALL RIBOSOMAL SUBUNIT PROTEIN ES4, X ISOFORM"/>
    <property type="match status" value="1"/>
</dbReference>
<evidence type="ECO:0000256" key="4">
    <source>
        <dbReference type="ARBA" id="ARBA00023274"/>
    </source>
</evidence>
<dbReference type="EMBL" id="SGJD01001804">
    <property type="protein sequence ID" value="KAB0398172.1"/>
    <property type="molecule type" value="Genomic_DNA"/>
</dbReference>
<evidence type="ECO:0000313" key="7">
    <source>
        <dbReference type="EMBL" id="KAB0398172.1"/>
    </source>
</evidence>
<feature type="domain" description="Small ribosomal subunit protein eS4 N-terminal" evidence="6">
    <location>
        <begin position="2"/>
        <end position="35"/>
    </location>
</feature>
<keyword evidence="4" id="KW-0687">Ribonucleoprotein</keyword>
<evidence type="ECO:0000256" key="3">
    <source>
        <dbReference type="ARBA" id="ARBA00022980"/>
    </source>
</evidence>
<dbReference type="Proteomes" id="UP000437017">
    <property type="component" value="Unassembled WGS sequence"/>
</dbReference>
<evidence type="ECO:0000259" key="5">
    <source>
        <dbReference type="Pfam" id="PF00900"/>
    </source>
</evidence>
<dbReference type="GO" id="GO:0019843">
    <property type="term" value="F:rRNA binding"/>
    <property type="evidence" value="ECO:0007669"/>
    <property type="project" value="UniProtKB-KW"/>
</dbReference>
<evidence type="ECO:0008006" key="9">
    <source>
        <dbReference type="Google" id="ProtNLM"/>
    </source>
</evidence>
<dbReference type="GO" id="GO:0006412">
    <property type="term" value="P:translation"/>
    <property type="evidence" value="ECO:0007669"/>
    <property type="project" value="InterPro"/>
</dbReference>
<dbReference type="Gene3D" id="3.10.290.10">
    <property type="entry name" value="RNA-binding S4 domain"/>
    <property type="match status" value="1"/>
</dbReference>
<keyword evidence="3" id="KW-0689">Ribosomal protein</keyword>
<name>A0A643CDI0_BALPH</name>
<dbReference type="InterPro" id="IPR000876">
    <property type="entry name" value="Ribosomal_eS4"/>
</dbReference>
<keyword evidence="2" id="KW-0694">RNA-binding</keyword>
<accession>A0A643CDI0</accession>
<dbReference type="InterPro" id="IPR013845">
    <property type="entry name" value="Ribosomal_eS4_central_region"/>
</dbReference>
<dbReference type="Pfam" id="PF00900">
    <property type="entry name" value="Ribosomal_S4e"/>
    <property type="match status" value="1"/>
</dbReference>
<dbReference type="GO" id="GO:0022627">
    <property type="term" value="C:cytosolic small ribosomal subunit"/>
    <property type="evidence" value="ECO:0007669"/>
    <property type="project" value="TreeGrafter"/>
</dbReference>
<proteinExistence type="predicted"/>
<keyword evidence="1" id="KW-0699">rRNA-binding</keyword>
<feature type="non-terminal residue" evidence="7">
    <location>
        <position position="1"/>
    </location>
</feature>
<dbReference type="PANTHER" id="PTHR11581">
    <property type="entry name" value="30S/40S RIBOSOMAL PROTEIN S4"/>
    <property type="match status" value="1"/>
</dbReference>
<evidence type="ECO:0000256" key="2">
    <source>
        <dbReference type="ARBA" id="ARBA00022884"/>
    </source>
</evidence>
<evidence type="ECO:0000256" key="1">
    <source>
        <dbReference type="ARBA" id="ARBA00022730"/>
    </source>
</evidence>
<dbReference type="InterPro" id="IPR013843">
    <property type="entry name" value="Ribosomal_eS4_N"/>
</dbReference>